<dbReference type="RefSeq" id="WP_206727599.1">
    <property type="nucleotide sequence ID" value="NZ_CP071090.1"/>
</dbReference>
<protein>
    <submittedName>
        <fullName evidence="1">Uncharacterized protein</fullName>
    </submittedName>
</protein>
<dbReference type="EMBL" id="CP071090">
    <property type="protein sequence ID" value="QSQ26049.1"/>
    <property type="molecule type" value="Genomic_DNA"/>
</dbReference>
<accession>A0ABX7P6C8</accession>
<proteinExistence type="predicted"/>
<name>A0ABX7P6C8_9BACT</name>
<gene>
    <name evidence="1" type="ORF">JY651_14470</name>
</gene>
<sequence>MAAPSGKTGGVLEAAAGASGVVMQAELASYAIAEPIREVRFAPQRVANGTATAALEVKLPGNALVRELDVVVQADRASWSALSAVGQVRRQDGPEGALAVVVDFGTPRTVSAVALVGESYRSSGSFPGGYLSITGVRAWTGNAFANGYVYPPPYSEAADDPSTSVARFTAEVRTERLLIELTASQASAFTDNVAGSRLAVELPALPGDLELRIDGGAPVWTWPGPVQPGDGPDDFKRVGSATKLTVSLRDAFAKLTGDPDHPEERSFHVELVARQPGQLGLTAGTRKLSYLVRTPLEPEGRQDLVFATEGAQDVPLTLLSSGTKKLEEVRLTVAATLPPERGLPPVGPAVAPEADLVLDAERAACVRLTEASDLVELTGIRLPLRARAGGAEVRVLLLSHQKDASAEGTAGPALEGASATTPVVLEAPATGDTSDTWTLFEFPKPVTLRGELPWAAVLVGRGTVEWSLGRYATGETPLPLRRGAPTGPWEPLPAALTLSGSLGGRIHVIGHARKNSVVAPPVRLLPVLTGAVAPVTGTPEMRITPTARGVAALWPPEGSSFTLDVTGKTASVRITSLASGTVTVRDLVVVVSK</sequence>
<reference evidence="1 2" key="1">
    <citation type="submission" date="2021-02" db="EMBL/GenBank/DDBJ databases">
        <title>De Novo genome assembly of isolated myxobacteria.</title>
        <authorList>
            <person name="Stevens D.C."/>
        </authorList>
    </citation>
    <scope>NUCLEOTIDE SEQUENCE [LARGE SCALE GENOMIC DNA]</scope>
    <source>
        <strain evidence="2">SCPEA02</strain>
    </source>
</reference>
<evidence type="ECO:0000313" key="2">
    <source>
        <dbReference type="Proteomes" id="UP000662747"/>
    </source>
</evidence>
<evidence type="ECO:0000313" key="1">
    <source>
        <dbReference type="EMBL" id="QSQ26049.1"/>
    </source>
</evidence>
<keyword evidence="2" id="KW-1185">Reference proteome</keyword>
<organism evidence="1 2">
    <name type="scientific">Pyxidicoccus parkwayensis</name>
    <dbReference type="NCBI Taxonomy" id="2813578"/>
    <lineage>
        <taxon>Bacteria</taxon>
        <taxon>Pseudomonadati</taxon>
        <taxon>Myxococcota</taxon>
        <taxon>Myxococcia</taxon>
        <taxon>Myxococcales</taxon>
        <taxon>Cystobacterineae</taxon>
        <taxon>Myxococcaceae</taxon>
        <taxon>Pyxidicoccus</taxon>
    </lineage>
</organism>
<dbReference type="Proteomes" id="UP000662747">
    <property type="component" value="Chromosome"/>
</dbReference>